<dbReference type="GO" id="GO:2000142">
    <property type="term" value="P:regulation of DNA-templated transcription initiation"/>
    <property type="evidence" value="ECO:0007669"/>
    <property type="project" value="TreeGrafter"/>
</dbReference>
<dbReference type="Pfam" id="PF03466">
    <property type="entry name" value="LysR_substrate"/>
    <property type="match status" value="1"/>
</dbReference>
<evidence type="ECO:0000256" key="6">
    <source>
        <dbReference type="ARBA" id="ARBA00023163"/>
    </source>
</evidence>
<dbReference type="PANTHER" id="PTHR30293:SF0">
    <property type="entry name" value="NITROGEN ASSIMILATION REGULATORY PROTEIN NAC"/>
    <property type="match status" value="1"/>
</dbReference>
<dbReference type="Gene3D" id="3.40.190.290">
    <property type="match status" value="1"/>
</dbReference>
<proteinExistence type="inferred from homology"/>
<comment type="function">
    <text evidence="1">NodD regulates the expression of the nodABCFE genes which encode other nodulation proteins. NodD is also a negative regulator of its own expression. Binds flavonoids as inducers.</text>
</comment>
<evidence type="ECO:0000256" key="5">
    <source>
        <dbReference type="ARBA" id="ARBA00023159"/>
    </source>
</evidence>
<keyword evidence="9" id="KW-1185">Reference proteome</keyword>
<dbReference type="EMBL" id="VITK01000003">
    <property type="protein sequence ID" value="TWB02356.1"/>
    <property type="molecule type" value="Genomic_DNA"/>
</dbReference>
<protein>
    <submittedName>
        <fullName evidence="8">LysR family nitrogen assimilation transcriptional regulator</fullName>
    </submittedName>
</protein>
<dbReference type="FunFam" id="1.10.10.10:FF:000001">
    <property type="entry name" value="LysR family transcriptional regulator"/>
    <property type="match status" value="1"/>
</dbReference>
<dbReference type="InterPro" id="IPR036388">
    <property type="entry name" value="WH-like_DNA-bd_sf"/>
</dbReference>
<evidence type="ECO:0000259" key="7">
    <source>
        <dbReference type="PROSITE" id="PS50931"/>
    </source>
</evidence>
<dbReference type="PROSITE" id="PS50931">
    <property type="entry name" value="HTH_LYSR"/>
    <property type="match status" value="1"/>
</dbReference>
<evidence type="ECO:0000313" key="9">
    <source>
        <dbReference type="Proteomes" id="UP000319949"/>
    </source>
</evidence>
<gene>
    <name evidence="8" type="ORF">FBZ96_1031138</name>
</gene>
<evidence type="ECO:0000256" key="3">
    <source>
        <dbReference type="ARBA" id="ARBA00023015"/>
    </source>
</evidence>
<dbReference type="SUPFAM" id="SSF53850">
    <property type="entry name" value="Periplasmic binding protein-like II"/>
    <property type="match status" value="1"/>
</dbReference>
<keyword evidence="5" id="KW-0010">Activator</keyword>
<keyword evidence="6" id="KW-0804">Transcription</keyword>
<dbReference type="SUPFAM" id="SSF46785">
    <property type="entry name" value="Winged helix' DNA-binding domain"/>
    <property type="match status" value="1"/>
</dbReference>
<evidence type="ECO:0000256" key="2">
    <source>
        <dbReference type="ARBA" id="ARBA00009437"/>
    </source>
</evidence>
<dbReference type="Pfam" id="PF00126">
    <property type="entry name" value="HTH_1"/>
    <property type="match status" value="1"/>
</dbReference>
<organism evidence="8 9">
    <name type="scientific">Bradyrhizobium stylosanthis</name>
    <dbReference type="NCBI Taxonomy" id="1803665"/>
    <lineage>
        <taxon>Bacteria</taxon>
        <taxon>Pseudomonadati</taxon>
        <taxon>Pseudomonadota</taxon>
        <taxon>Alphaproteobacteria</taxon>
        <taxon>Hyphomicrobiales</taxon>
        <taxon>Nitrobacteraceae</taxon>
        <taxon>Bradyrhizobium</taxon>
    </lineage>
</organism>
<dbReference type="AlphaFoldDB" id="A0A560DZ07"/>
<feature type="domain" description="HTH lysR-type" evidence="7">
    <location>
        <begin position="1"/>
        <end position="58"/>
    </location>
</feature>
<evidence type="ECO:0000256" key="4">
    <source>
        <dbReference type="ARBA" id="ARBA00023125"/>
    </source>
</evidence>
<dbReference type="PRINTS" id="PR00039">
    <property type="entry name" value="HTHLYSR"/>
</dbReference>
<dbReference type="Proteomes" id="UP000319949">
    <property type="component" value="Unassembled WGS sequence"/>
</dbReference>
<reference evidence="8 9" key="1">
    <citation type="submission" date="2019-06" db="EMBL/GenBank/DDBJ databases">
        <title>Genomic Encyclopedia of Type Strains, Phase IV (KMG-V): Genome sequencing to study the core and pangenomes of soil and plant-associated prokaryotes.</title>
        <authorList>
            <person name="Whitman W."/>
        </authorList>
    </citation>
    <scope>NUCLEOTIDE SEQUENCE [LARGE SCALE GENOMIC DNA]</scope>
    <source>
        <strain evidence="8 9">BR 510</strain>
    </source>
</reference>
<evidence type="ECO:0000313" key="8">
    <source>
        <dbReference type="EMBL" id="TWB02356.1"/>
    </source>
</evidence>
<dbReference type="GO" id="GO:0003700">
    <property type="term" value="F:DNA-binding transcription factor activity"/>
    <property type="evidence" value="ECO:0007669"/>
    <property type="project" value="InterPro"/>
</dbReference>
<keyword evidence="4" id="KW-0238">DNA-binding</keyword>
<keyword evidence="3" id="KW-0805">Transcription regulation</keyword>
<name>A0A560DZ07_9BRAD</name>
<dbReference type="Gene3D" id="1.10.10.10">
    <property type="entry name" value="Winged helix-like DNA-binding domain superfamily/Winged helix DNA-binding domain"/>
    <property type="match status" value="1"/>
</dbReference>
<comment type="caution">
    <text evidence="8">The sequence shown here is derived from an EMBL/GenBank/DDBJ whole genome shotgun (WGS) entry which is preliminary data.</text>
</comment>
<evidence type="ECO:0000256" key="1">
    <source>
        <dbReference type="ARBA" id="ARBA00003502"/>
    </source>
</evidence>
<dbReference type="GO" id="GO:0003677">
    <property type="term" value="F:DNA binding"/>
    <property type="evidence" value="ECO:0007669"/>
    <property type="project" value="UniProtKB-KW"/>
</dbReference>
<dbReference type="InterPro" id="IPR000847">
    <property type="entry name" value="LysR_HTH_N"/>
</dbReference>
<comment type="similarity">
    <text evidence="2">Belongs to the LysR transcriptional regulatory family.</text>
</comment>
<accession>A0A560DZ07</accession>
<dbReference type="PANTHER" id="PTHR30293">
    <property type="entry name" value="TRANSCRIPTIONAL REGULATORY PROTEIN NAC-RELATED"/>
    <property type="match status" value="1"/>
</dbReference>
<dbReference type="InterPro" id="IPR036390">
    <property type="entry name" value="WH_DNA-bd_sf"/>
</dbReference>
<dbReference type="InterPro" id="IPR005119">
    <property type="entry name" value="LysR_subst-bd"/>
</dbReference>
<dbReference type="RefSeq" id="WP_186467427.1">
    <property type="nucleotide sequence ID" value="NZ_VITK01000003.1"/>
</dbReference>
<sequence>MDTKRLEAFIKVVDLGSMTSAAKVLNVAQPALSQHIASLEADFKCKLLDRSARGVKPTEAGRILYRYAKSIQRQIEEARRTILDNKPELTGNVTIGLAPLSSAALLATPLLTQIRERYPGIVPHIYDSSGIMLSEMMLKGSMDMAVLYGDRPVTGLDYKPLMREYFYLVAPRSMYPEQMPAEEVSAAEVAQFDLLLPYRESFLRQTVERVCAEVGHRPRIVAEIHSQSTLSSAIAAGVGAAVLPMSIAKELPNLDELCIRRINAPSASQQMSLCISDNAALSDAAFAVYKILLEIIVKTWGPFDVHLGSAAVATGRPMSPLNEPKGEP</sequence>